<evidence type="ECO:0000259" key="2">
    <source>
        <dbReference type="Pfam" id="PF13472"/>
    </source>
</evidence>
<dbReference type="PANTHER" id="PTHR33112">
    <property type="entry name" value="DOMAIN PROTEIN, PUTATIVE-RELATED"/>
    <property type="match status" value="1"/>
</dbReference>
<name>A0A8H6AUV9_9HELO</name>
<protein>
    <submittedName>
        <fullName evidence="3">Putative heterokaryon incompatibility protein</fullName>
    </submittedName>
</protein>
<accession>A0A8H6AUV9</accession>
<feature type="domain" description="Heterokaryon incompatibility" evidence="1">
    <location>
        <begin position="513"/>
        <end position="662"/>
    </location>
</feature>
<dbReference type="EMBL" id="JABFCT010000007">
    <property type="protein sequence ID" value="KAF5874087.1"/>
    <property type="molecule type" value="Genomic_DNA"/>
</dbReference>
<evidence type="ECO:0000259" key="1">
    <source>
        <dbReference type="Pfam" id="PF06985"/>
    </source>
</evidence>
<dbReference type="InterPro" id="IPR036514">
    <property type="entry name" value="SGNH_hydro_sf"/>
</dbReference>
<dbReference type="GeneID" id="59258191"/>
<dbReference type="InterPro" id="IPR013830">
    <property type="entry name" value="SGNH_hydro"/>
</dbReference>
<dbReference type="Pfam" id="PF13472">
    <property type="entry name" value="Lipase_GDSL_2"/>
    <property type="match status" value="1"/>
</dbReference>
<dbReference type="InterPro" id="IPR010730">
    <property type="entry name" value="HET"/>
</dbReference>
<dbReference type="Pfam" id="PF06985">
    <property type="entry name" value="HET"/>
    <property type="match status" value="1"/>
</dbReference>
<keyword evidence="4" id="KW-1185">Reference proteome</keyword>
<evidence type="ECO:0000313" key="3">
    <source>
        <dbReference type="EMBL" id="KAF5874087.1"/>
    </source>
</evidence>
<feature type="domain" description="SGNH hydrolase-type esterase" evidence="2">
    <location>
        <begin position="8"/>
        <end position="191"/>
    </location>
</feature>
<gene>
    <name evidence="3" type="ORF">Bfra_004094</name>
</gene>
<dbReference type="CDD" id="cd01838">
    <property type="entry name" value="Isoamyl_acetate_hydrolase_like"/>
    <property type="match status" value="1"/>
</dbReference>
<dbReference type="Gene3D" id="3.40.50.1110">
    <property type="entry name" value="SGNH hydrolase"/>
    <property type="match status" value="1"/>
</dbReference>
<comment type="caution">
    <text evidence="3">The sequence shown here is derived from an EMBL/GenBank/DDBJ whole genome shotgun (WGS) entry which is preliminary data.</text>
</comment>
<dbReference type="AlphaFoldDB" id="A0A8H6AUV9"/>
<dbReference type="PANTHER" id="PTHR33112:SF16">
    <property type="entry name" value="HETEROKARYON INCOMPATIBILITY DOMAIN-CONTAINING PROTEIN"/>
    <property type="match status" value="1"/>
</dbReference>
<dbReference type="SUPFAM" id="SSF52266">
    <property type="entry name" value="SGNH hydrolase"/>
    <property type="match status" value="1"/>
</dbReference>
<dbReference type="Proteomes" id="UP000531561">
    <property type="component" value="Unassembled WGS sequence"/>
</dbReference>
<sequence>MFSTHSAYARKLDVINRGFSGYTTNHALEILPQFFPSPSQAKVRFLLIFFGANDLNRGPSTKQFVPLPQFVINLKTIISHPLIQAHSPNIILVTPGPVDEATSRIMNIEWANSDEPRRVSWTREYRDAVKQVGEEEGLGVVDIWSAFMGACGWKEGDEFAEMPGLEENGKDKKLTKLLYDGLHFSGEGYKILFDEVTKLITEKYPDQTPENIKNPIKMQWEIDIGCHVDSANDTRRNLGSAVLLLQLSSALRWLPNLNIYKSFKRSIQLPRSLKVCLYLNMALQTPWPICATCQAIPYTLFRNGTINDPHPFWPSFSEFANSASRGCHTCTLLYESIREPFKHRLEGQPIFLERGTIDDGGGAEAVALTVDLASLPDHNTWADDLLRKHVEEKSSGFKYVPIADVKHASDAEEVPKNARNFKDLISSYEESEGAARYIKQSMSHCLENHKLTCDRVMFPISSAASQRHNVVNIVSGRNGMVMAPTRLIYVGSQDAGDVPKLVDGQECLYKGGYLILSYCWGMTPKDAPWQLNTKTMPLFTTEIPLRILPQTLHDAIMLTRKLGEHYIWIDSMCILQDSTEDWQFEASNMASIYGSAVMTLVAASSSVYGGMTDRRNPLRNTAASLDLQHDSSKSTVYILPNGQPRNAPLPPPTDSRGWCYQEDLLSSRLVKLTQKSIIWQCLGDKSTPNTRSQGLQQLIQHPPYRWYTLWYRLIEQYSNKSLTYPKDRLLAFYGIACDKAADAYLAGLLKTDPWASLLWCRDENQIQRRPGHRYKDYVAPSWSWASIDAPVLFYEANARHWRKPQLGTTLRDPELIHAEAQPISYFKTGAVKSGSVEISAYIVMARTAPVEPFLFNTRQGSHTYGRRNCVDPVTGDALGLIVFDVALEAKDDMLLCCALLQTGNMDLWEKNGTSGLGLALRVKGATAKHWRCTRVGYVQFTSAFGHYAQKCRVEIS</sequence>
<dbReference type="OrthoDB" id="2958217at2759"/>
<proteinExistence type="predicted"/>
<evidence type="ECO:0000313" key="4">
    <source>
        <dbReference type="Proteomes" id="UP000531561"/>
    </source>
</evidence>
<dbReference type="RefSeq" id="XP_037193033.1">
    <property type="nucleotide sequence ID" value="XM_037334499.1"/>
</dbReference>
<reference evidence="3 4" key="1">
    <citation type="journal article" date="2020" name="Phytopathology">
        <title>A high-quality genome resource of Botrytis fragariae, a new and rapidly spreading fungal pathogen causing strawberry gray mold in the U.S.A.</title>
        <authorList>
            <person name="Wu Y."/>
            <person name="Saski C.A."/>
            <person name="Schnabel G."/>
            <person name="Xiao S."/>
            <person name="Hu M."/>
        </authorList>
    </citation>
    <scope>NUCLEOTIDE SEQUENCE [LARGE SCALE GENOMIC DNA]</scope>
    <source>
        <strain evidence="3 4">BVB16</strain>
    </source>
</reference>
<organism evidence="3 4">
    <name type="scientific">Botrytis fragariae</name>
    <dbReference type="NCBI Taxonomy" id="1964551"/>
    <lineage>
        <taxon>Eukaryota</taxon>
        <taxon>Fungi</taxon>
        <taxon>Dikarya</taxon>
        <taxon>Ascomycota</taxon>
        <taxon>Pezizomycotina</taxon>
        <taxon>Leotiomycetes</taxon>
        <taxon>Helotiales</taxon>
        <taxon>Sclerotiniaceae</taxon>
        <taxon>Botrytis</taxon>
    </lineage>
</organism>